<reference evidence="6" key="1">
    <citation type="submission" date="2023-06" db="EMBL/GenBank/DDBJ databases">
        <title>Genome-scale phylogeny and comparative genomics of the fungal order Sordariales.</title>
        <authorList>
            <consortium name="Lawrence Berkeley National Laboratory"/>
            <person name="Hensen N."/>
            <person name="Bonometti L."/>
            <person name="Westerberg I."/>
            <person name="Brannstrom I.O."/>
            <person name="Guillou S."/>
            <person name="Cros-Aarteil S."/>
            <person name="Calhoun S."/>
            <person name="Haridas S."/>
            <person name="Kuo A."/>
            <person name="Mondo S."/>
            <person name="Pangilinan J."/>
            <person name="Riley R."/>
            <person name="Labutti K."/>
            <person name="Andreopoulos B."/>
            <person name="Lipzen A."/>
            <person name="Chen C."/>
            <person name="Yanf M."/>
            <person name="Daum C."/>
            <person name="Ng V."/>
            <person name="Clum A."/>
            <person name="Steindorff A."/>
            <person name="Ohm R."/>
            <person name="Martin F."/>
            <person name="Silar P."/>
            <person name="Natvig D."/>
            <person name="Lalanne C."/>
            <person name="Gautier V."/>
            <person name="Ament-Velasquez S.L."/>
            <person name="Kruys A."/>
            <person name="Hutchinson M.I."/>
            <person name="Powell A.J."/>
            <person name="Barry K."/>
            <person name="Miller A.N."/>
            <person name="Grigoriev I.V."/>
            <person name="Debuchy R."/>
            <person name="Gladieux P."/>
            <person name="Thoren M.H."/>
            <person name="Johannesson H."/>
        </authorList>
    </citation>
    <scope>NUCLEOTIDE SEQUENCE</scope>
    <source>
        <strain evidence="6">CBS 540.89</strain>
    </source>
</reference>
<keyword evidence="7" id="KW-1185">Reference proteome</keyword>
<comment type="similarity">
    <text evidence="2">Belongs to the class-II pyridoxal-phosphate-dependent aminotransferase family. BioF subfamily.</text>
</comment>
<evidence type="ECO:0000256" key="1">
    <source>
        <dbReference type="ARBA" id="ARBA00001933"/>
    </source>
</evidence>
<name>A0AA40EGA9_9PEZI</name>
<dbReference type="GO" id="GO:0016740">
    <property type="term" value="F:transferase activity"/>
    <property type="evidence" value="ECO:0007669"/>
    <property type="project" value="UniProtKB-KW"/>
</dbReference>
<dbReference type="Gene3D" id="3.40.640.10">
    <property type="entry name" value="Type I PLP-dependent aspartate aminotransferase-like (Major domain)"/>
    <property type="match status" value="1"/>
</dbReference>
<dbReference type="GO" id="GO:0009102">
    <property type="term" value="P:biotin biosynthetic process"/>
    <property type="evidence" value="ECO:0007669"/>
    <property type="project" value="TreeGrafter"/>
</dbReference>
<evidence type="ECO:0000256" key="2">
    <source>
        <dbReference type="ARBA" id="ARBA00010008"/>
    </source>
</evidence>
<dbReference type="InterPro" id="IPR015424">
    <property type="entry name" value="PyrdxlP-dep_Trfase"/>
</dbReference>
<dbReference type="PANTHER" id="PTHR13693">
    <property type="entry name" value="CLASS II AMINOTRANSFERASE/8-AMINO-7-OXONONANOATE SYNTHASE"/>
    <property type="match status" value="1"/>
</dbReference>
<dbReference type="InterPro" id="IPR050087">
    <property type="entry name" value="AON_synthase_class-II"/>
</dbReference>
<organism evidence="6 7">
    <name type="scientific">Apiosordaria backusii</name>
    <dbReference type="NCBI Taxonomy" id="314023"/>
    <lineage>
        <taxon>Eukaryota</taxon>
        <taxon>Fungi</taxon>
        <taxon>Dikarya</taxon>
        <taxon>Ascomycota</taxon>
        <taxon>Pezizomycotina</taxon>
        <taxon>Sordariomycetes</taxon>
        <taxon>Sordariomycetidae</taxon>
        <taxon>Sordariales</taxon>
        <taxon>Lasiosphaeriaceae</taxon>
        <taxon>Apiosordaria</taxon>
    </lineage>
</organism>
<dbReference type="Pfam" id="PF00155">
    <property type="entry name" value="Aminotran_1_2"/>
    <property type="match status" value="1"/>
</dbReference>
<dbReference type="Proteomes" id="UP001172159">
    <property type="component" value="Unassembled WGS sequence"/>
</dbReference>
<keyword evidence="3 6" id="KW-0808">Transferase</keyword>
<comment type="cofactor">
    <cofactor evidence="1">
        <name>pyridoxal 5'-phosphate</name>
        <dbReference type="ChEBI" id="CHEBI:597326"/>
    </cofactor>
</comment>
<feature type="domain" description="Aminotransferase class I/classII large" evidence="5">
    <location>
        <begin position="34"/>
        <end position="282"/>
    </location>
</feature>
<evidence type="ECO:0000313" key="6">
    <source>
        <dbReference type="EMBL" id="KAK0737347.1"/>
    </source>
</evidence>
<dbReference type="AlphaFoldDB" id="A0AA40EGA9"/>
<evidence type="ECO:0000259" key="5">
    <source>
        <dbReference type="Pfam" id="PF00155"/>
    </source>
</evidence>
<dbReference type="InterPro" id="IPR004839">
    <property type="entry name" value="Aminotransferase_I/II_large"/>
</dbReference>
<proteinExistence type="inferred from homology"/>
<protein>
    <submittedName>
        <fullName evidence="6">Pyridoxal phosphate-dependent transferase</fullName>
    </submittedName>
</protein>
<keyword evidence="4" id="KW-0663">Pyridoxal phosphate</keyword>
<sequence>MSQIKRLDASLTKHLDRRKSRDTLRSLTLVPPGMADFSSNAYLSLSAQPSVKAAFLARLQAAAQVPPSANPPPLLGSGGSRLLDGNSARAELLEQTLAAFHNAPAALLFNSAMDANVGLFSCVPQPDDVILYDELVHASIHDGMRLSRAGKKIPFLHNAVWSGEETASHVGSGDGEPRPLEAVLVGLLNGPGGHLFSSGDRNVFVAVEGVYSMDGDAAPLREVTACVERWLPQGNGFVVVDEAHSVGVFGDSGQGLVCELGLEDRVWARVLGFGKAMGCSGGTYDLHTIR</sequence>
<evidence type="ECO:0000256" key="3">
    <source>
        <dbReference type="ARBA" id="ARBA00022679"/>
    </source>
</evidence>
<gene>
    <name evidence="6" type="ORF">B0T21DRAFT_364953</name>
</gene>
<accession>A0AA40EGA9</accession>
<dbReference type="GO" id="GO:0030170">
    <property type="term" value="F:pyridoxal phosphate binding"/>
    <property type="evidence" value="ECO:0007669"/>
    <property type="project" value="InterPro"/>
</dbReference>
<dbReference type="SUPFAM" id="SSF53383">
    <property type="entry name" value="PLP-dependent transferases"/>
    <property type="match status" value="1"/>
</dbReference>
<dbReference type="PANTHER" id="PTHR13693:SF77">
    <property type="entry name" value="8-AMINO-7-OXONONANOATE SYNTHASE"/>
    <property type="match status" value="1"/>
</dbReference>
<comment type="caution">
    <text evidence="6">The sequence shown here is derived from an EMBL/GenBank/DDBJ whole genome shotgun (WGS) entry which is preliminary data.</text>
</comment>
<dbReference type="EMBL" id="JAUKTV010000005">
    <property type="protein sequence ID" value="KAK0737347.1"/>
    <property type="molecule type" value="Genomic_DNA"/>
</dbReference>
<dbReference type="InterPro" id="IPR015421">
    <property type="entry name" value="PyrdxlP-dep_Trfase_major"/>
</dbReference>
<evidence type="ECO:0000256" key="4">
    <source>
        <dbReference type="ARBA" id="ARBA00022898"/>
    </source>
</evidence>
<evidence type="ECO:0000313" key="7">
    <source>
        <dbReference type="Proteomes" id="UP001172159"/>
    </source>
</evidence>